<accession>A0A0H3KZV5</accession>
<dbReference type="PATRIC" id="fig|553.3.peg.664"/>
<sequence>MMMILGMMPFVRQTLPFDNLQHDITYRWAKNSRVGRRESTQFLGGGDDKIKLSGELRPEITGGNVTLLALKTMADEGLAWPLIGGNGIIYGMFVVTDFSATHTEFYSDGSARKIGFTLNLMRVDDSLTSMFGDLKRQAEELQNRVSDAAQRVGSVINSATSALNGGR</sequence>
<dbReference type="InterPro" id="IPR016912">
    <property type="entry name" value="Phage_P2_GpU"/>
</dbReference>
<dbReference type="AlphaFoldDB" id="A0A0H3KZV5"/>
<dbReference type="KEGG" id="paj:PAJ_2641"/>
<dbReference type="Proteomes" id="UP000006690">
    <property type="component" value="Chromosome"/>
</dbReference>
<evidence type="ECO:0000313" key="2">
    <source>
        <dbReference type="Proteomes" id="UP000006690"/>
    </source>
</evidence>
<dbReference type="InterPro" id="IPR009734">
    <property type="entry name" value="Myoviridae_GpU"/>
</dbReference>
<reference evidence="2" key="1">
    <citation type="journal article" date="2012" name="Appl. Microbiol. Biotechnol.">
        <title>The complete genome sequence of Pantoea ananatis AJ13355, an organism with great biotechnological potential.</title>
        <authorList>
            <person name="Hara Y."/>
            <person name="Kadotani N."/>
            <person name="Izui H."/>
            <person name="Katashkina J.I."/>
            <person name="Kuvaeva T.M."/>
            <person name="Andreeva I.G."/>
            <person name="Golubeva L.I."/>
            <person name="Malko D.B."/>
            <person name="Makeev V.J."/>
            <person name="Mashko S.V."/>
            <person name="Kozlov Y.I."/>
        </authorList>
    </citation>
    <scope>NUCLEOTIDE SEQUENCE [LARGE SCALE GENOMIC DNA]</scope>
    <source>
        <strain evidence="2">AJ13355</strain>
    </source>
</reference>
<dbReference type="RefSeq" id="WP_013027266.1">
    <property type="nucleotide sequence ID" value="NC_017531.2"/>
</dbReference>
<gene>
    <name evidence="1" type="ordered locus">PAJ_2641</name>
</gene>
<dbReference type="OrthoDB" id="1550902at2"/>
<organism evidence="1 2">
    <name type="scientific">Pantoea ananatis (strain AJ13355)</name>
    <dbReference type="NCBI Taxonomy" id="932677"/>
    <lineage>
        <taxon>Bacteria</taxon>
        <taxon>Pseudomonadati</taxon>
        <taxon>Pseudomonadota</taxon>
        <taxon>Gammaproteobacteria</taxon>
        <taxon>Enterobacterales</taxon>
        <taxon>Erwiniaceae</taxon>
        <taxon>Pantoea</taxon>
    </lineage>
</organism>
<evidence type="ECO:0008006" key="3">
    <source>
        <dbReference type="Google" id="ProtNLM"/>
    </source>
</evidence>
<proteinExistence type="predicted"/>
<protein>
    <recommendedName>
        <fullName evidence="3">Phage tail protein</fullName>
    </recommendedName>
</protein>
<evidence type="ECO:0000313" key="1">
    <source>
        <dbReference type="EMBL" id="BAK12721.1"/>
    </source>
</evidence>
<dbReference type="EMBL" id="AP012032">
    <property type="protein sequence ID" value="BAK12721.1"/>
    <property type="molecule type" value="Genomic_DNA"/>
</dbReference>
<dbReference type="PIRSF" id="PIRSF029208">
    <property type="entry name" value="Phage_tail_GPU"/>
    <property type="match status" value="1"/>
</dbReference>
<dbReference type="eggNOG" id="COG3499">
    <property type="taxonomic scope" value="Bacteria"/>
</dbReference>
<dbReference type="HOGENOM" id="CLU_102468_0_0_6"/>
<dbReference type="Pfam" id="PF06995">
    <property type="entry name" value="Phage_P2_GpU"/>
    <property type="match status" value="1"/>
</dbReference>
<name>A0A0H3KZV5_PANAA</name>